<proteinExistence type="predicted"/>
<reference evidence="2" key="1">
    <citation type="submission" date="2020-11" db="EMBL/GenBank/DDBJ databases">
        <authorList>
            <person name="Tran Van P."/>
        </authorList>
    </citation>
    <scope>NUCLEOTIDE SEQUENCE</scope>
</reference>
<evidence type="ECO:0000313" key="2">
    <source>
        <dbReference type="EMBL" id="CAD7205447.1"/>
    </source>
</evidence>
<name>A0A7R8VVZ2_TIMDO</name>
<evidence type="ECO:0008006" key="3">
    <source>
        <dbReference type="Google" id="ProtNLM"/>
    </source>
</evidence>
<dbReference type="InterPro" id="IPR012677">
    <property type="entry name" value="Nucleotide-bd_a/b_plait_sf"/>
</dbReference>
<dbReference type="AlphaFoldDB" id="A0A7R8VVZ2"/>
<dbReference type="InterPro" id="IPR035979">
    <property type="entry name" value="RBD_domain_sf"/>
</dbReference>
<feature type="region of interest" description="Disordered" evidence="1">
    <location>
        <begin position="1"/>
        <end position="24"/>
    </location>
</feature>
<dbReference type="SUPFAM" id="SSF54928">
    <property type="entry name" value="RNA-binding domain, RBD"/>
    <property type="match status" value="1"/>
</dbReference>
<dbReference type="Gene3D" id="3.30.70.330">
    <property type="match status" value="1"/>
</dbReference>
<protein>
    <recommendedName>
        <fullName evidence="3">RRM domain-containing protein</fullName>
    </recommendedName>
</protein>
<evidence type="ECO:0000256" key="1">
    <source>
        <dbReference type="SAM" id="MobiDB-lite"/>
    </source>
</evidence>
<accession>A0A7R8VVZ2</accession>
<gene>
    <name evidence="2" type="ORF">TDIB3V08_LOCUS11599</name>
</gene>
<dbReference type="GO" id="GO:0003676">
    <property type="term" value="F:nucleic acid binding"/>
    <property type="evidence" value="ECO:0007669"/>
    <property type="project" value="InterPro"/>
</dbReference>
<organism evidence="2">
    <name type="scientific">Timema douglasi</name>
    <name type="common">Walking stick</name>
    <dbReference type="NCBI Taxonomy" id="61478"/>
    <lineage>
        <taxon>Eukaryota</taxon>
        <taxon>Metazoa</taxon>
        <taxon>Ecdysozoa</taxon>
        <taxon>Arthropoda</taxon>
        <taxon>Hexapoda</taxon>
        <taxon>Insecta</taxon>
        <taxon>Pterygota</taxon>
        <taxon>Neoptera</taxon>
        <taxon>Polyneoptera</taxon>
        <taxon>Phasmatodea</taxon>
        <taxon>Timematodea</taxon>
        <taxon>Timematoidea</taxon>
        <taxon>Timematidae</taxon>
        <taxon>Timema</taxon>
    </lineage>
</organism>
<sequence>MSDQSPAKFSFVRVSPGDASGRKTGKIFGPDDGNVFIKALQDVAKGNSGDGVGESSIETLSSIYVSEVPDQLLDKPLMKEHFSQFGTILKVLISVKRHSCTIHFDTHMAALVPYKGLMIVLQMAALVPYKGLMIV</sequence>
<dbReference type="EMBL" id="OA575180">
    <property type="protein sequence ID" value="CAD7205447.1"/>
    <property type="molecule type" value="Genomic_DNA"/>
</dbReference>